<proteinExistence type="predicted"/>
<dbReference type="AlphaFoldDB" id="A0A1E1M5X3"/>
<organism evidence="1 2">
    <name type="scientific">Rhynchosporium secalis</name>
    <name type="common">Barley scald fungus</name>
    <dbReference type="NCBI Taxonomy" id="38038"/>
    <lineage>
        <taxon>Eukaryota</taxon>
        <taxon>Fungi</taxon>
        <taxon>Dikarya</taxon>
        <taxon>Ascomycota</taxon>
        <taxon>Pezizomycotina</taxon>
        <taxon>Leotiomycetes</taxon>
        <taxon>Helotiales</taxon>
        <taxon>Ploettnerulaceae</taxon>
        <taxon>Rhynchosporium</taxon>
    </lineage>
</organism>
<evidence type="ECO:0000313" key="1">
    <source>
        <dbReference type="EMBL" id="CZT44504.1"/>
    </source>
</evidence>
<dbReference type="Proteomes" id="UP000177625">
    <property type="component" value="Unassembled WGS sequence"/>
</dbReference>
<gene>
    <name evidence="1" type="ORF">RSE6_04678</name>
</gene>
<sequence length="37" mass="3987">MKTTKLLCVAAARSYVVYGNISIAEDPKMSTLDIGLL</sequence>
<evidence type="ECO:0000313" key="2">
    <source>
        <dbReference type="Proteomes" id="UP000177625"/>
    </source>
</evidence>
<dbReference type="EMBL" id="FJVC01000174">
    <property type="protein sequence ID" value="CZT44504.1"/>
    <property type="molecule type" value="Genomic_DNA"/>
</dbReference>
<name>A0A1E1M5X3_RHYSE</name>
<keyword evidence="2" id="KW-1185">Reference proteome</keyword>
<reference evidence="2" key="1">
    <citation type="submission" date="2016-03" db="EMBL/GenBank/DDBJ databases">
        <authorList>
            <person name="Guldener U."/>
        </authorList>
    </citation>
    <scope>NUCLEOTIDE SEQUENCE [LARGE SCALE GENOMIC DNA]</scope>
</reference>
<protein>
    <submittedName>
        <fullName evidence="1">Uncharacterized protein</fullName>
    </submittedName>
</protein>
<accession>A0A1E1M5X3</accession>